<feature type="region of interest" description="Disordered" evidence="1">
    <location>
        <begin position="889"/>
        <end position="929"/>
    </location>
</feature>
<dbReference type="Pfam" id="PF00533">
    <property type="entry name" value="BRCT"/>
    <property type="match status" value="3"/>
</dbReference>
<protein>
    <recommendedName>
        <fullName evidence="2">BRCT domain-containing protein</fullName>
    </recommendedName>
</protein>
<dbReference type="GO" id="GO:0005929">
    <property type="term" value="C:cilium"/>
    <property type="evidence" value="ECO:0007669"/>
    <property type="project" value="TreeGrafter"/>
</dbReference>
<dbReference type="Pfam" id="PF12738">
    <property type="entry name" value="PTCB-BRCT"/>
    <property type="match status" value="3"/>
</dbReference>
<feature type="domain" description="BRCT" evidence="2">
    <location>
        <begin position="97"/>
        <end position="186"/>
    </location>
</feature>
<dbReference type="CDD" id="cd23683">
    <property type="entry name" value="IFT52_CTD"/>
    <property type="match status" value="1"/>
</dbReference>
<dbReference type="Pfam" id="PF21178">
    <property type="entry name" value="Itf52_C"/>
    <property type="match status" value="1"/>
</dbReference>
<organism evidence="3 4">
    <name type="scientific">Synchytrium microbalum</name>
    <dbReference type="NCBI Taxonomy" id="1806994"/>
    <lineage>
        <taxon>Eukaryota</taxon>
        <taxon>Fungi</taxon>
        <taxon>Fungi incertae sedis</taxon>
        <taxon>Chytridiomycota</taxon>
        <taxon>Chytridiomycota incertae sedis</taxon>
        <taxon>Chytridiomycetes</taxon>
        <taxon>Synchytriales</taxon>
        <taxon>Synchytriaceae</taxon>
        <taxon>Synchytrium</taxon>
    </lineage>
</organism>
<dbReference type="InterPro" id="IPR059215">
    <property type="entry name" value="BRCT2_TopBP1-like"/>
</dbReference>
<feature type="compositionally biased region" description="Polar residues" evidence="1">
    <location>
        <begin position="1318"/>
        <end position="1346"/>
    </location>
</feature>
<dbReference type="Gene3D" id="3.40.50.10190">
    <property type="entry name" value="BRCT domain"/>
    <property type="match status" value="8"/>
</dbReference>
<keyword evidence="4" id="KW-1185">Reference proteome</keyword>
<dbReference type="GO" id="GO:0060271">
    <property type="term" value="P:cilium assembly"/>
    <property type="evidence" value="ECO:0007669"/>
    <property type="project" value="TreeGrafter"/>
</dbReference>
<comment type="caution">
    <text evidence="3">The sequence shown here is derived from an EMBL/GenBank/DDBJ whole genome shotgun (WGS) entry which is preliminary data.</text>
</comment>
<dbReference type="RefSeq" id="XP_031025997.1">
    <property type="nucleotide sequence ID" value="XM_031168065.1"/>
</dbReference>
<feature type="domain" description="BRCT" evidence="2">
    <location>
        <begin position="741"/>
        <end position="834"/>
    </location>
</feature>
<feature type="compositionally biased region" description="Polar residues" evidence="1">
    <location>
        <begin position="901"/>
        <end position="912"/>
    </location>
</feature>
<dbReference type="FunFam" id="3.40.50.10190:FF:000018">
    <property type="entry name" value="DNA topoisomerase 2-binding protein 1"/>
    <property type="match status" value="1"/>
</dbReference>
<dbReference type="Pfam" id="PF23352">
    <property type="entry name" value="IFT52_central"/>
    <property type="match status" value="1"/>
</dbReference>
<dbReference type="CDD" id="cd17738">
    <property type="entry name" value="BRCT_TopBP1_rpt7"/>
    <property type="match status" value="1"/>
</dbReference>
<dbReference type="CDD" id="cd17731">
    <property type="entry name" value="BRCT_TopBP1_rpt2_like"/>
    <property type="match status" value="2"/>
</dbReference>
<dbReference type="InterPro" id="IPR055458">
    <property type="entry name" value="IFT52_GIFT"/>
</dbReference>
<feature type="domain" description="BRCT" evidence="2">
    <location>
        <begin position="1119"/>
        <end position="1200"/>
    </location>
</feature>
<dbReference type="GO" id="GO:0005814">
    <property type="term" value="C:centriole"/>
    <property type="evidence" value="ECO:0007669"/>
    <property type="project" value="TreeGrafter"/>
</dbReference>
<evidence type="ECO:0000313" key="3">
    <source>
        <dbReference type="EMBL" id="TPX35524.1"/>
    </source>
</evidence>
<feature type="domain" description="BRCT" evidence="2">
    <location>
        <begin position="571"/>
        <end position="657"/>
    </location>
</feature>
<dbReference type="PROSITE" id="PS50172">
    <property type="entry name" value="BRCT"/>
    <property type="match status" value="6"/>
</dbReference>
<feature type="domain" description="BRCT" evidence="2">
    <location>
        <begin position="3"/>
        <end position="78"/>
    </location>
</feature>
<dbReference type="Proteomes" id="UP000319731">
    <property type="component" value="Unassembled WGS sequence"/>
</dbReference>
<evidence type="ECO:0000256" key="1">
    <source>
        <dbReference type="SAM" id="MobiDB-lite"/>
    </source>
</evidence>
<dbReference type="InterPro" id="IPR036420">
    <property type="entry name" value="BRCT_dom_sf"/>
</dbReference>
<dbReference type="GO" id="GO:0030992">
    <property type="term" value="C:intraciliary transport particle B"/>
    <property type="evidence" value="ECO:0007669"/>
    <property type="project" value="TreeGrafter"/>
</dbReference>
<reference evidence="3 4" key="1">
    <citation type="journal article" date="2019" name="Sci. Rep.">
        <title>Comparative genomics of chytrid fungi reveal insights into the obligate biotrophic and pathogenic lifestyle of Synchytrium endobioticum.</title>
        <authorList>
            <person name="van de Vossenberg B.T.L.H."/>
            <person name="Warris S."/>
            <person name="Nguyen H.D.T."/>
            <person name="van Gent-Pelzer M.P.E."/>
            <person name="Joly D.L."/>
            <person name="van de Geest H.C."/>
            <person name="Bonants P.J.M."/>
            <person name="Smith D.S."/>
            <person name="Levesque C.A."/>
            <person name="van der Lee T.A.J."/>
        </authorList>
    </citation>
    <scope>NUCLEOTIDE SEQUENCE [LARGE SCALE GENOMIC DNA]</scope>
    <source>
        <strain evidence="3 4">JEL517</strain>
    </source>
</reference>
<name>A0A507CC56_9FUNG</name>
<feature type="compositionally biased region" description="Polar residues" evidence="1">
    <location>
        <begin position="1301"/>
        <end position="1311"/>
    </location>
</feature>
<dbReference type="SMART" id="SM00292">
    <property type="entry name" value="BRCT"/>
    <property type="match status" value="6"/>
</dbReference>
<dbReference type="InterPro" id="IPR048643">
    <property type="entry name" value="Itf52_C"/>
</dbReference>
<dbReference type="PANTHER" id="PTHR12969">
    <property type="entry name" value="NGD5/OSM-6/IFT52"/>
    <property type="match status" value="1"/>
</dbReference>
<dbReference type="SUPFAM" id="SSF52113">
    <property type="entry name" value="BRCT domain"/>
    <property type="match status" value="6"/>
</dbReference>
<dbReference type="InterPro" id="IPR039975">
    <property type="entry name" value="IFT52"/>
</dbReference>
<dbReference type="InterPro" id="IPR055460">
    <property type="entry name" value="IFT52_central"/>
</dbReference>
<feature type="domain" description="BRCT" evidence="2">
    <location>
        <begin position="211"/>
        <end position="302"/>
    </location>
</feature>
<dbReference type="STRING" id="1806994.A0A507CC56"/>
<proteinExistence type="predicted"/>
<dbReference type="CDD" id="cd17727">
    <property type="entry name" value="BRCT_TopBP1_rpt6"/>
    <property type="match status" value="1"/>
</dbReference>
<dbReference type="InterPro" id="IPR001357">
    <property type="entry name" value="BRCT_dom"/>
</dbReference>
<dbReference type="Pfam" id="PF23355">
    <property type="entry name" value="IFT52_GIFT"/>
    <property type="match status" value="1"/>
</dbReference>
<evidence type="ECO:0000313" key="4">
    <source>
        <dbReference type="Proteomes" id="UP000319731"/>
    </source>
</evidence>
<dbReference type="GeneID" id="42003362"/>
<accession>A0A507CC56</accession>
<evidence type="ECO:0000259" key="2">
    <source>
        <dbReference type="PROSITE" id="PS50172"/>
    </source>
</evidence>
<dbReference type="Gene3D" id="6.10.250.2800">
    <property type="match status" value="1"/>
</dbReference>
<sequence length="1777" mass="193426">MATRYRCLEGMLFCSTGLPANQLRDDMIDRIVKMGGQYNAAFTSDTSHLIALSTVSPKYKYAAKLEKPVVKPEWIEVCWNQCRSSPSFDALSIMDEYRLPPFGGLVICVTGFTGVAQRSDIKKLIEDNGGVFSADLLKTCTHLVASAPTGKKYDFAVRWKLMIVSLVWLEESVQKKARLEELEYPVVDDPQEQPGDASSAAETTSLLSAARPGPLFDRCNIYFGEGLATNQLAHCRKTVRDYGGATAKLVDGLVTHIVVGITALNDGTLDLIKSRPIPIVSDKWLQSCVDAKALVDIEPFVVKPVDVANPKPIPHEPIPKRIEPVAVTKVKVQIRSDRRRSSSLNIDGIYPSVEPIVGFDISNPLGVVSIPNKENVAVSKPIEIKPIEAGKKVIDVHFSDDVNMVDAGDNPAPSTIIAPPPIVNNVAGAATLPTDLFEKPADEVMSTCVPGTMIADTIMSTAVLESLLKGYAFACEGFSNAEEVQRAIEAEIVRKGGVLVKSRAWPPTSNSRTRFVVVPLSIHGLNLPPPVDCYFVTEMWLDQWCSDQRLPLLSACKIFQPTLAPFPIPGFSNACISVTGFNDHERYLLDVVTTKIGATFTLKFSKKNTHLLYKPDGDGNSAKLEKARGWKIPILNPDWLYDAVPLGAMPDIQPYLLKPLEPPEFKPRFDTSDAMTALLSPTGAKDSLVSAGSPLESAFASGILKAKENTSKMSIEPISAVKEEPFIQPPEVPVPIPSSSQLSQVLADGVVVCVSQKLLHRRSELYRICNQLGATTIPSYSDQCTHYVHQGNRQNETTKDFKSAKLKNKFIVSPFWLEKCFETGIRQSESDFPHTYNPVKALTPAAKDFKTIEIDMGDDPSSVGNDAPEPIIPYNISINRDPSIVIGKPPVFRPQIADEPSPNNSPTNTKSGVSPVLPEESQSSQVSSAAAAKVDELFNVKIDKRRRPRPLISAGRKPSLLESPMDIDIMPSQMPVAHSIDAGFVAYEDTEGIKEKRKLIEQFQTRKRGRMSSEEPGSDAGSLMSEGVVETVGLSSNLGGLFRQHGRHSRLSEPPIDGNNRPADAVSSVKSAGIASISATELGDASSHTAKTMSITSAVAGTTAKTTTTTTVSNNQPKILMSGIQNPNREKYTKMITRLGGIALKSEAWVQECTHLVVVNTNKTEKYIAACASGSWILKPSYLEACEAEGRLVEPDPHEYLPPVGSNSSGVGAGFRWRKHLGNYLNLAAPRNGAFQTWNVLLVATPEKADPLARIIRAGGGIATIGKAPFNTMEQQNYTHCIIDERPGVKYPDPKVLATKAQRSASPTKSNAQHRRGSNPSNSTSQSNLLSRNELRNQNESSNEGQQGTTILFSACKGELFTLTNGFKSLQKRLRTSFKVVTLKDGITESKLGGSSLVVFGAPRDKFSSAEFGALKSYVDGGGSVLYLATEGGESQLVFPRLTFHNSDSVIRTMYYKYYHPKEVLITNGVLNRELNRAAGKRVGSAGGGAGRHNDAVFHDKENPSSLSFVFPFGATLNVQTPSVPILSSSAVSYPVNRPIGSAYAGNDGRGKLVVVGSAYTFSDEYIDKDENGKLFDVLIRFLTTDRITLNSIDASEPEISDYHFTPDVGKLADSLRESDDIPKDFTSLFDHQLFKFDLDLLPKALKVYTDLGLKHEPLTLIPPEFETPLPPLHLALHSPDLRALPPPSLELFDLDEVFAAPRARLARLANKCDDDDLEYFIREAGSIVGASQRLDKKRESKTSSISDGVGITRVSAKEVLAEVTRCLINWKGAGGG</sequence>
<dbReference type="PANTHER" id="PTHR12969:SF7">
    <property type="entry name" value="INTRAFLAGELLAR TRANSPORT PROTEIN 52 HOMOLOG"/>
    <property type="match status" value="1"/>
</dbReference>
<feature type="region of interest" description="Disordered" evidence="1">
    <location>
        <begin position="1299"/>
        <end position="1346"/>
    </location>
</feature>
<dbReference type="GO" id="GO:0042073">
    <property type="term" value="P:intraciliary transport"/>
    <property type="evidence" value="ECO:0007669"/>
    <property type="project" value="TreeGrafter"/>
</dbReference>
<dbReference type="EMBL" id="QEAO01000008">
    <property type="protein sequence ID" value="TPX35524.1"/>
    <property type="molecule type" value="Genomic_DNA"/>
</dbReference>
<dbReference type="OrthoDB" id="10259368at2759"/>
<feature type="region of interest" description="Disordered" evidence="1">
    <location>
        <begin position="1040"/>
        <end position="1065"/>
    </location>
</feature>
<gene>
    <name evidence="3" type="ORF">SmJEL517_g02137</name>
</gene>